<evidence type="ECO:0000256" key="5">
    <source>
        <dbReference type="SAM" id="Phobius"/>
    </source>
</evidence>
<evidence type="ECO:0000256" key="3">
    <source>
        <dbReference type="ARBA" id="ARBA00022989"/>
    </source>
</evidence>
<sequence length="295" mass="33353">MMKTLISRSDIAEEMANFRFYHYEPSMPAAIIFIVLFALATILHIYQMVRLRTWFMFPFVVGGIFETVGYVGRALSASENPGPYDKIPYIIQSLLLLVAPLFFAASIYMELGRIVIMVDGDRKLFIRRRWLTRTFVIGDVGTFLIQATGSSMLASKDADKVNMGKYLVIGSLFLQIAFFGLFVVAATIFHIRMALAPTPLARQRPWIKHMIGLYVVSVLILVRSVVRCVEFIQGYDGYIMTHEIFLYGFDAVVMFFAVVTMNVVHPGDVAFHIRKTVAGGEKADYREVALEDTVV</sequence>
<comment type="subcellular location">
    <subcellularLocation>
        <location evidence="1">Membrane</location>
        <topology evidence="1">Multi-pass membrane protein</topology>
    </subcellularLocation>
</comment>
<keyword evidence="2 5" id="KW-0812">Transmembrane</keyword>
<evidence type="ECO:0000256" key="1">
    <source>
        <dbReference type="ARBA" id="ARBA00004141"/>
    </source>
</evidence>
<dbReference type="PANTHER" id="PTHR31465:SF1">
    <property type="entry name" value="PROTEIN RTA1-RELATED"/>
    <property type="match status" value="1"/>
</dbReference>
<dbReference type="Proteomes" id="UP000800092">
    <property type="component" value="Unassembled WGS sequence"/>
</dbReference>
<keyword evidence="4 5" id="KW-0472">Membrane</keyword>
<dbReference type="GO" id="GO:0016020">
    <property type="term" value="C:membrane"/>
    <property type="evidence" value="ECO:0007669"/>
    <property type="project" value="UniProtKB-SubCell"/>
</dbReference>
<gene>
    <name evidence="6" type="ORF">EV356DRAFT_501053</name>
</gene>
<dbReference type="EMBL" id="ML991795">
    <property type="protein sequence ID" value="KAF2234825.1"/>
    <property type="molecule type" value="Genomic_DNA"/>
</dbReference>
<feature type="transmembrane region" description="Helical" evidence="5">
    <location>
        <begin position="211"/>
        <end position="232"/>
    </location>
</feature>
<name>A0A6A6H9T0_VIRVR</name>
<evidence type="ECO:0000256" key="2">
    <source>
        <dbReference type="ARBA" id="ARBA00022692"/>
    </source>
</evidence>
<dbReference type="PANTHER" id="PTHR31465">
    <property type="entry name" value="PROTEIN RTA1-RELATED"/>
    <property type="match status" value="1"/>
</dbReference>
<dbReference type="AlphaFoldDB" id="A0A6A6H9T0"/>
<feature type="transmembrane region" description="Helical" evidence="5">
    <location>
        <begin position="87"/>
        <end position="109"/>
    </location>
</feature>
<keyword evidence="7" id="KW-1185">Reference proteome</keyword>
<evidence type="ECO:0000313" key="7">
    <source>
        <dbReference type="Proteomes" id="UP000800092"/>
    </source>
</evidence>
<protein>
    <submittedName>
        <fullName evidence="6">RTA1-domain-containing protein</fullName>
    </submittedName>
</protein>
<dbReference type="OrthoDB" id="3358017at2759"/>
<feature type="transmembrane region" description="Helical" evidence="5">
    <location>
        <begin position="130"/>
        <end position="154"/>
    </location>
</feature>
<proteinExistence type="predicted"/>
<feature type="transmembrane region" description="Helical" evidence="5">
    <location>
        <begin position="53"/>
        <end position="75"/>
    </location>
</feature>
<dbReference type="Pfam" id="PF04479">
    <property type="entry name" value="RTA1"/>
    <property type="match status" value="1"/>
</dbReference>
<organism evidence="6 7">
    <name type="scientific">Viridothelium virens</name>
    <name type="common">Speckled blister lichen</name>
    <name type="synonym">Trypethelium virens</name>
    <dbReference type="NCBI Taxonomy" id="1048519"/>
    <lineage>
        <taxon>Eukaryota</taxon>
        <taxon>Fungi</taxon>
        <taxon>Dikarya</taxon>
        <taxon>Ascomycota</taxon>
        <taxon>Pezizomycotina</taxon>
        <taxon>Dothideomycetes</taxon>
        <taxon>Dothideomycetes incertae sedis</taxon>
        <taxon>Trypetheliales</taxon>
        <taxon>Trypetheliaceae</taxon>
        <taxon>Viridothelium</taxon>
    </lineage>
</organism>
<feature type="transmembrane region" description="Helical" evidence="5">
    <location>
        <begin position="244"/>
        <end position="264"/>
    </location>
</feature>
<feature type="transmembrane region" description="Helical" evidence="5">
    <location>
        <begin position="27"/>
        <end position="46"/>
    </location>
</feature>
<accession>A0A6A6H9T0</accession>
<evidence type="ECO:0000256" key="4">
    <source>
        <dbReference type="ARBA" id="ARBA00023136"/>
    </source>
</evidence>
<reference evidence="6" key="1">
    <citation type="journal article" date="2020" name="Stud. Mycol.">
        <title>101 Dothideomycetes genomes: a test case for predicting lifestyles and emergence of pathogens.</title>
        <authorList>
            <person name="Haridas S."/>
            <person name="Albert R."/>
            <person name="Binder M."/>
            <person name="Bloem J."/>
            <person name="Labutti K."/>
            <person name="Salamov A."/>
            <person name="Andreopoulos B."/>
            <person name="Baker S."/>
            <person name="Barry K."/>
            <person name="Bills G."/>
            <person name="Bluhm B."/>
            <person name="Cannon C."/>
            <person name="Castanera R."/>
            <person name="Culley D."/>
            <person name="Daum C."/>
            <person name="Ezra D."/>
            <person name="Gonzalez J."/>
            <person name="Henrissat B."/>
            <person name="Kuo A."/>
            <person name="Liang C."/>
            <person name="Lipzen A."/>
            <person name="Lutzoni F."/>
            <person name="Magnuson J."/>
            <person name="Mondo S."/>
            <person name="Nolan M."/>
            <person name="Ohm R."/>
            <person name="Pangilinan J."/>
            <person name="Park H.-J."/>
            <person name="Ramirez L."/>
            <person name="Alfaro M."/>
            <person name="Sun H."/>
            <person name="Tritt A."/>
            <person name="Yoshinaga Y."/>
            <person name="Zwiers L.-H."/>
            <person name="Turgeon B."/>
            <person name="Goodwin S."/>
            <person name="Spatafora J."/>
            <person name="Crous P."/>
            <person name="Grigoriev I."/>
        </authorList>
    </citation>
    <scope>NUCLEOTIDE SEQUENCE</scope>
    <source>
        <strain evidence="6">Tuck. ex Michener</strain>
    </source>
</reference>
<feature type="transmembrane region" description="Helical" evidence="5">
    <location>
        <begin position="166"/>
        <end position="191"/>
    </location>
</feature>
<keyword evidence="3 5" id="KW-1133">Transmembrane helix</keyword>
<dbReference type="InterPro" id="IPR007568">
    <property type="entry name" value="RTA1"/>
</dbReference>
<evidence type="ECO:0000313" key="6">
    <source>
        <dbReference type="EMBL" id="KAF2234825.1"/>
    </source>
</evidence>